<dbReference type="Gramene" id="Bo1g090430.1">
    <property type="protein sequence ID" value="Bo1g090430.1"/>
    <property type="gene ID" value="Bo1g090430"/>
</dbReference>
<reference evidence="1" key="2">
    <citation type="submission" date="2015-03" db="UniProtKB">
        <authorList>
            <consortium name="EnsemblPlants"/>
        </authorList>
    </citation>
    <scope>IDENTIFICATION</scope>
</reference>
<evidence type="ECO:0000313" key="1">
    <source>
        <dbReference type="EnsemblPlants" id="Bo1g090430.1"/>
    </source>
</evidence>
<dbReference type="AlphaFoldDB" id="A0A0D3AA72"/>
<dbReference type="EnsemblPlants" id="Bo1g090430.1">
    <property type="protein sequence ID" value="Bo1g090430.1"/>
    <property type="gene ID" value="Bo1g090430"/>
</dbReference>
<dbReference type="HOGENOM" id="CLU_2088172_0_0_1"/>
<reference evidence="1 2" key="1">
    <citation type="journal article" date="2014" name="Genome Biol.">
        <title>Transcriptome and methylome profiling reveals relics of genome dominance in the mesopolyploid Brassica oleracea.</title>
        <authorList>
            <person name="Parkin I.A."/>
            <person name="Koh C."/>
            <person name="Tang H."/>
            <person name="Robinson S.J."/>
            <person name="Kagale S."/>
            <person name="Clarke W.E."/>
            <person name="Town C.D."/>
            <person name="Nixon J."/>
            <person name="Krishnakumar V."/>
            <person name="Bidwell S.L."/>
            <person name="Denoeud F."/>
            <person name="Belcram H."/>
            <person name="Links M.G."/>
            <person name="Just J."/>
            <person name="Clarke C."/>
            <person name="Bender T."/>
            <person name="Huebert T."/>
            <person name="Mason A.S."/>
            <person name="Pires J.C."/>
            <person name="Barker G."/>
            <person name="Moore J."/>
            <person name="Walley P.G."/>
            <person name="Manoli S."/>
            <person name="Batley J."/>
            <person name="Edwards D."/>
            <person name="Nelson M.N."/>
            <person name="Wang X."/>
            <person name="Paterson A.H."/>
            <person name="King G."/>
            <person name="Bancroft I."/>
            <person name="Chalhoub B."/>
            <person name="Sharpe A.G."/>
        </authorList>
    </citation>
    <scope>NUCLEOTIDE SEQUENCE</scope>
    <source>
        <strain evidence="1 2">cv. TO1000</strain>
    </source>
</reference>
<sequence>MDIRSGKRDLHSGLLILFIHLADPEWLAHFLASSYLAPKPLFHLHAFSFQFHICRYVQKGWRGKDRHSLLLVIVAKITDGEEGLKRADVNSRLDVYPLELIQLELDEEEFMLDRDSE</sequence>
<protein>
    <submittedName>
        <fullName evidence="1">Uncharacterized protein</fullName>
    </submittedName>
</protein>
<dbReference type="Proteomes" id="UP000032141">
    <property type="component" value="Chromosome C1"/>
</dbReference>
<name>A0A0D3AA72_BRAOL</name>
<keyword evidence="2" id="KW-1185">Reference proteome</keyword>
<organism evidence="1 2">
    <name type="scientific">Brassica oleracea var. oleracea</name>
    <dbReference type="NCBI Taxonomy" id="109376"/>
    <lineage>
        <taxon>Eukaryota</taxon>
        <taxon>Viridiplantae</taxon>
        <taxon>Streptophyta</taxon>
        <taxon>Embryophyta</taxon>
        <taxon>Tracheophyta</taxon>
        <taxon>Spermatophyta</taxon>
        <taxon>Magnoliopsida</taxon>
        <taxon>eudicotyledons</taxon>
        <taxon>Gunneridae</taxon>
        <taxon>Pentapetalae</taxon>
        <taxon>rosids</taxon>
        <taxon>malvids</taxon>
        <taxon>Brassicales</taxon>
        <taxon>Brassicaceae</taxon>
        <taxon>Brassiceae</taxon>
        <taxon>Brassica</taxon>
    </lineage>
</organism>
<evidence type="ECO:0000313" key="2">
    <source>
        <dbReference type="Proteomes" id="UP000032141"/>
    </source>
</evidence>
<proteinExistence type="predicted"/>
<accession>A0A0D3AA72</accession>